<evidence type="ECO:0000256" key="1">
    <source>
        <dbReference type="SAM" id="Phobius"/>
    </source>
</evidence>
<feature type="transmembrane region" description="Helical" evidence="1">
    <location>
        <begin position="112"/>
        <end position="131"/>
    </location>
</feature>
<dbReference type="EMBL" id="JABBGF010000003">
    <property type="protein sequence ID" value="NML58659.1"/>
    <property type="molecule type" value="Genomic_DNA"/>
</dbReference>
<evidence type="ECO:0000313" key="2">
    <source>
        <dbReference type="EMBL" id="NML58659.1"/>
    </source>
</evidence>
<feature type="transmembrane region" description="Helical" evidence="1">
    <location>
        <begin position="86"/>
        <end position="106"/>
    </location>
</feature>
<proteinExistence type="predicted"/>
<dbReference type="Proteomes" id="UP000552615">
    <property type="component" value="Unassembled WGS sequence"/>
</dbReference>
<reference evidence="2 3" key="1">
    <citation type="submission" date="2020-04" db="EMBL/GenBank/DDBJ databases">
        <title>Chryseobacterium sp. RJ-7-14 sp. nov., isolated from Jeju soil.</title>
        <authorList>
            <person name="Dahal R.H."/>
            <person name="Chaudhary D.K."/>
        </authorList>
    </citation>
    <scope>NUCLEOTIDE SEQUENCE [LARGE SCALE GENOMIC DNA]</scope>
    <source>
        <strain evidence="2 3">RJ-7-14</strain>
    </source>
</reference>
<feature type="transmembrane region" description="Helical" evidence="1">
    <location>
        <begin position="177"/>
        <end position="196"/>
    </location>
</feature>
<name>A0A7Y0FJK7_9FLAO</name>
<feature type="transmembrane region" description="Helical" evidence="1">
    <location>
        <begin position="152"/>
        <end position="171"/>
    </location>
</feature>
<keyword evidence="1" id="KW-0472">Membrane</keyword>
<evidence type="ECO:0000313" key="3">
    <source>
        <dbReference type="Proteomes" id="UP000552615"/>
    </source>
</evidence>
<protein>
    <submittedName>
        <fullName evidence="2">Uncharacterized protein</fullName>
    </submittedName>
</protein>
<dbReference type="AlphaFoldDB" id="A0A7Y0FJK7"/>
<keyword evidence="1" id="KW-1133">Transmembrane helix</keyword>
<dbReference type="RefSeq" id="WP_169232018.1">
    <property type="nucleotide sequence ID" value="NZ_JABBGF010000003.1"/>
</dbReference>
<accession>A0A7Y0FJK7</accession>
<gene>
    <name evidence="2" type="ORF">HHL20_15020</name>
</gene>
<comment type="caution">
    <text evidence="2">The sequence shown here is derived from an EMBL/GenBank/DDBJ whole genome shotgun (WGS) entry which is preliminary data.</text>
</comment>
<sequence length="205" mass="24023">MITKTQENQIDVYLKSKKLYSPLHHEVKDHFISQIYHLMEEQSLSFQEAFLATKVSWKNELEMVRADIFSFKKVARIEKSILQQRFHKMTVFSFIFSTVAFVFLTLNEEAFTTLQILLLLSWVSVLGYSFITGKMKFSNYAMLSFHPLLIRNILLGTAVFFLAGIMKFGYLEIQNLVISKIFLVYCLTIQLQLMYFNAKEINVLI</sequence>
<organism evidence="2 3">
    <name type="scientific">Chryseobacterium cheonjiense</name>
    <dbReference type="NCBI Taxonomy" id="2728845"/>
    <lineage>
        <taxon>Bacteria</taxon>
        <taxon>Pseudomonadati</taxon>
        <taxon>Bacteroidota</taxon>
        <taxon>Flavobacteriia</taxon>
        <taxon>Flavobacteriales</taxon>
        <taxon>Weeksellaceae</taxon>
        <taxon>Chryseobacterium group</taxon>
        <taxon>Chryseobacterium</taxon>
    </lineage>
</organism>
<keyword evidence="1" id="KW-0812">Transmembrane</keyword>
<keyword evidence="3" id="KW-1185">Reference proteome</keyword>